<feature type="transmembrane region" description="Helical" evidence="1">
    <location>
        <begin position="61"/>
        <end position="84"/>
    </location>
</feature>
<comment type="caution">
    <text evidence="2">The sequence shown here is derived from an EMBL/GenBank/DDBJ whole genome shotgun (WGS) entry which is preliminary data.</text>
</comment>
<dbReference type="EMBL" id="JAAQYP010000072">
    <property type="protein sequence ID" value="NNA98894.1"/>
    <property type="molecule type" value="Genomic_DNA"/>
</dbReference>
<feature type="transmembrane region" description="Helical" evidence="1">
    <location>
        <begin position="6"/>
        <end position="25"/>
    </location>
</feature>
<evidence type="ECO:0000256" key="1">
    <source>
        <dbReference type="SAM" id="Phobius"/>
    </source>
</evidence>
<sequence length="86" mass="9536">MLARSMSIYIIPAMSIVGFLLSLAMPSTSELTSPRFLMIYSWALMTLLVGCWLSFKGLIPIPLWAPAIMLIITAVALPLIKVYFSQ</sequence>
<keyword evidence="1" id="KW-1133">Transmembrane helix</keyword>
<dbReference type="Proteomes" id="UP000542111">
    <property type="component" value="Unassembled WGS sequence"/>
</dbReference>
<evidence type="ECO:0000313" key="2">
    <source>
        <dbReference type="EMBL" id="NNA98894.1"/>
    </source>
</evidence>
<reference evidence="2 3" key="1">
    <citation type="journal article" date="2020" name="Front. Microbiol.">
        <title>Genetic Organization of the aprX-lipA2 Operon Affects the Proteolytic Potential of Pseudomonas Species in Milk.</title>
        <authorList>
            <person name="Maier C."/>
            <person name="Huptas C."/>
            <person name="von Neubeck M."/>
            <person name="Scherer S."/>
            <person name="Wenning M."/>
            <person name="Lucking G."/>
        </authorList>
    </citation>
    <scope>NUCLEOTIDE SEQUENCE [LARGE SCALE GENOMIC DNA]</scope>
    <source>
        <strain evidence="2 3">G4779</strain>
    </source>
</reference>
<organism evidence="2 3">
    <name type="scientific">Pseudomonas gessardii</name>
    <dbReference type="NCBI Taxonomy" id="78544"/>
    <lineage>
        <taxon>Bacteria</taxon>
        <taxon>Pseudomonadati</taxon>
        <taxon>Pseudomonadota</taxon>
        <taxon>Gammaproteobacteria</taxon>
        <taxon>Pseudomonadales</taxon>
        <taxon>Pseudomonadaceae</taxon>
        <taxon>Pseudomonas</taxon>
    </lineage>
</organism>
<dbReference type="AlphaFoldDB" id="A0A7Y1MUZ2"/>
<accession>A0A7Y1MUZ2</accession>
<dbReference type="RefSeq" id="WP_076961936.1">
    <property type="nucleotide sequence ID" value="NZ_CBCRYT010000016.1"/>
</dbReference>
<proteinExistence type="predicted"/>
<feature type="transmembrane region" description="Helical" evidence="1">
    <location>
        <begin position="37"/>
        <end position="55"/>
    </location>
</feature>
<keyword evidence="1" id="KW-0812">Transmembrane</keyword>
<protein>
    <submittedName>
        <fullName evidence="2">Uncharacterized protein</fullName>
    </submittedName>
</protein>
<gene>
    <name evidence="2" type="ORF">HBO33_27440</name>
</gene>
<name>A0A7Y1MUZ2_9PSED</name>
<keyword evidence="1" id="KW-0472">Membrane</keyword>
<evidence type="ECO:0000313" key="3">
    <source>
        <dbReference type="Proteomes" id="UP000542111"/>
    </source>
</evidence>